<dbReference type="Proteomes" id="UP000298003">
    <property type="component" value="Unassembled WGS sequence"/>
</dbReference>
<organism evidence="1 2">
    <name type="scientific">Cellulosimicrobium funkei</name>
    <dbReference type="NCBI Taxonomy" id="264251"/>
    <lineage>
        <taxon>Bacteria</taxon>
        <taxon>Bacillati</taxon>
        <taxon>Actinomycetota</taxon>
        <taxon>Actinomycetes</taxon>
        <taxon>Micrococcales</taxon>
        <taxon>Promicromonosporaceae</taxon>
        <taxon>Cellulosimicrobium</taxon>
    </lineage>
</organism>
<comment type="caution">
    <text evidence="1">The sequence shown here is derived from an EMBL/GenBank/DDBJ whole genome shotgun (WGS) entry which is preliminary data.</text>
</comment>
<dbReference type="EMBL" id="SOZH01000012">
    <property type="protein sequence ID" value="TFF04440.1"/>
    <property type="molecule type" value="Genomic_DNA"/>
</dbReference>
<sequence length="83" mass="9523">MHPASRDFDEGMRTVANFKFDSKGLADLQKHMEQQLKKAELEANRAAARESTPEAKARAFARVLRKYGVENVNEAELRKKFSR</sequence>
<accession>A0A4Y8QYH9</accession>
<evidence type="ECO:0000313" key="2">
    <source>
        <dbReference type="Proteomes" id="UP000298003"/>
    </source>
</evidence>
<name>A0A4Y8QYH9_9MICO</name>
<dbReference type="GeneID" id="95686487"/>
<gene>
    <name evidence="1" type="ORF">E1O70_18555</name>
</gene>
<evidence type="ECO:0000313" key="1">
    <source>
        <dbReference type="EMBL" id="TFF04440.1"/>
    </source>
</evidence>
<keyword evidence="2" id="KW-1185">Reference proteome</keyword>
<proteinExistence type="predicted"/>
<reference evidence="1 2" key="1">
    <citation type="submission" date="2019-03" db="EMBL/GenBank/DDBJ databases">
        <title>Cellulosimicrobium funkei JCM14302 Assembly.</title>
        <authorList>
            <person name="Dou T."/>
        </authorList>
    </citation>
    <scope>NUCLEOTIDE SEQUENCE [LARGE SCALE GENOMIC DNA]</scope>
    <source>
        <strain evidence="1 2">JCM 14302</strain>
    </source>
</reference>
<dbReference type="AlphaFoldDB" id="A0A4Y8QYH9"/>
<dbReference type="RefSeq" id="WP_128957761.1">
    <property type="nucleotide sequence ID" value="NZ_SOZH01000012.1"/>
</dbReference>
<protein>
    <submittedName>
        <fullName evidence="1">Uncharacterized protein</fullName>
    </submittedName>
</protein>